<keyword evidence="6" id="KW-0349">Heme</keyword>
<evidence type="ECO:0000256" key="9">
    <source>
        <dbReference type="ARBA" id="ARBA00022723"/>
    </source>
</evidence>
<evidence type="ECO:0000256" key="3">
    <source>
        <dbReference type="ARBA" id="ARBA00001974"/>
    </source>
</evidence>
<dbReference type="OrthoDB" id="1688044at2759"/>
<keyword evidence="7" id="KW-0285">Flavoprotein</keyword>
<evidence type="ECO:0000259" key="16">
    <source>
        <dbReference type="PROSITE" id="PS51384"/>
    </source>
</evidence>
<dbReference type="PANTHER" id="PTHR43410:SF1">
    <property type="entry name" value="NITRIC OXIDE SYNTHASE"/>
    <property type="match status" value="1"/>
</dbReference>
<evidence type="ECO:0000256" key="11">
    <source>
        <dbReference type="ARBA" id="ARBA00022857"/>
    </source>
</evidence>
<evidence type="ECO:0000256" key="13">
    <source>
        <dbReference type="ARBA" id="ARBA00023002"/>
    </source>
</evidence>
<evidence type="ECO:0000256" key="1">
    <source>
        <dbReference type="ARBA" id="ARBA00001917"/>
    </source>
</evidence>
<dbReference type="FunFam" id="1.20.990.10:FF:000002">
    <property type="entry name" value="Nitric oxide synthase"/>
    <property type="match status" value="1"/>
</dbReference>
<dbReference type="InterPro" id="IPR050607">
    <property type="entry name" value="NOS"/>
</dbReference>
<keyword evidence="10" id="KW-0274">FAD</keyword>
<evidence type="ECO:0000256" key="14">
    <source>
        <dbReference type="ARBA" id="ARBA00023004"/>
    </source>
</evidence>
<evidence type="ECO:0000313" key="17">
    <source>
        <dbReference type="EMBL" id="CRL03645.1"/>
    </source>
</evidence>
<dbReference type="Gene3D" id="2.40.30.10">
    <property type="entry name" value="Translation factors"/>
    <property type="match status" value="1"/>
</dbReference>
<keyword evidence="11" id="KW-0521">NADP</keyword>
<dbReference type="PRINTS" id="PR00369">
    <property type="entry name" value="FLAVODOXIN"/>
</dbReference>
<accession>A0A1J1ITU3</accession>
<dbReference type="PANTHER" id="PTHR43410">
    <property type="entry name" value="NITRIC OXIDE SYNTHASE OXYGENASE"/>
    <property type="match status" value="1"/>
</dbReference>
<comment type="cofactor">
    <cofactor evidence="3">
        <name>FAD</name>
        <dbReference type="ChEBI" id="CHEBI:57692"/>
    </cofactor>
</comment>
<dbReference type="Gene3D" id="3.40.50.80">
    <property type="entry name" value="Nucleotide-binding domain of ferredoxin-NADP reductase (FNR) module"/>
    <property type="match status" value="1"/>
</dbReference>
<keyword evidence="12" id="KW-0112">Calmodulin-binding</keyword>
<evidence type="ECO:0000256" key="6">
    <source>
        <dbReference type="ARBA" id="ARBA00022617"/>
    </source>
</evidence>
<feature type="domain" description="Flavodoxin-like" evidence="15">
    <location>
        <begin position="1"/>
        <end position="128"/>
    </location>
</feature>
<reference evidence="17 18" key="1">
    <citation type="submission" date="2015-04" db="EMBL/GenBank/DDBJ databases">
        <authorList>
            <person name="Syromyatnikov M.Y."/>
            <person name="Popov V.N."/>
        </authorList>
    </citation>
    <scope>NUCLEOTIDE SEQUENCE [LARGE SCALE GENOMIC DNA]</scope>
</reference>
<evidence type="ECO:0000256" key="7">
    <source>
        <dbReference type="ARBA" id="ARBA00022630"/>
    </source>
</evidence>
<keyword evidence="14" id="KW-0408">Iron</keyword>
<dbReference type="InterPro" id="IPR008254">
    <property type="entry name" value="Flavodoxin/NO_synth"/>
</dbReference>
<dbReference type="Pfam" id="PF00258">
    <property type="entry name" value="Flavodoxin_1"/>
    <property type="match status" value="1"/>
</dbReference>
<dbReference type="EC" id="1.14.13.39" evidence="5"/>
<comment type="cofactor">
    <cofactor evidence="1">
        <name>FMN</name>
        <dbReference type="ChEBI" id="CHEBI:58210"/>
    </cofactor>
</comment>
<protein>
    <recommendedName>
        <fullName evidence="5">nitric-oxide synthase (NADPH)</fullName>
        <ecNumber evidence="5">1.14.13.39</ecNumber>
    </recommendedName>
</protein>
<evidence type="ECO:0000256" key="12">
    <source>
        <dbReference type="ARBA" id="ARBA00022860"/>
    </source>
</evidence>
<dbReference type="AlphaFoldDB" id="A0A1J1ITU3"/>
<sequence>MNIYKFSKFNIVNNAESSNIAASSKSFIKANSRIDVSRKKSQPKIDRLDSLRGSCSDSVFHETFGPLSNVRFAVFALGSSAYPNFCSFGKFVDNILGELGGERLMKIVLGDDLCGQEQEFRKWACEVFKTSSDVFCLDVSEMSEASMSLKSETLTKENTRFQVVKDFNIPLSALLSKYHNKKVQACKVKNKPINLHGGATSERSTVLVEIIIDSSLNYEPGDHVGVCPMNRKELVDGILEKLTGVADTDEELQLQILNEKHTSNGVTRTWESHEKIPTCSLRTMLTRFMDITSPPSRQFLTFLSGYCEDNDDKERMEILATESAAYEDWRHNKLPHLLEVFDEFPSCKPPAALFVAHLMALQPRFYSISSSQKKYPNEVHLTVAIVKYKTNGKHKNKNKISTQSSLKWLCILNRLDGKGDERYGVCSNYLERLDHDEEIQIFLRSAPGFHLPKDTSQPIILIGPGTGTAPFRSFWQELDEIKLQNTLFNVPKVWLFFGCRAKCLDLYSNEKKEMLEKGILDKVFLALSREANIPKTYVQDLIMKESAEVCDLIKHKKAHIYVCGDVQMAENVYQTLRKIIADSDKQTESAAEKYMLQLRDENRYHEDIFGITLRTAEIHNKSRETAKIKMESQSRFN</sequence>
<dbReference type="InterPro" id="IPR003097">
    <property type="entry name" value="CysJ-like_FAD-binding"/>
</dbReference>
<dbReference type="Gene3D" id="1.20.990.10">
    <property type="entry name" value="NADPH-cytochrome p450 Reductase, Chain A, domain 3"/>
    <property type="match status" value="1"/>
</dbReference>
<evidence type="ECO:0000256" key="2">
    <source>
        <dbReference type="ARBA" id="ARBA00001970"/>
    </source>
</evidence>
<dbReference type="InterPro" id="IPR039261">
    <property type="entry name" value="FNR_nucleotide-bd"/>
</dbReference>
<dbReference type="Pfam" id="PF00667">
    <property type="entry name" value="FAD_binding_1"/>
    <property type="match status" value="1"/>
</dbReference>
<dbReference type="InterPro" id="IPR017938">
    <property type="entry name" value="Riboflavin_synthase-like_b-brl"/>
</dbReference>
<dbReference type="GO" id="GO:0005516">
    <property type="term" value="F:calmodulin binding"/>
    <property type="evidence" value="ECO:0007669"/>
    <property type="project" value="UniProtKB-KW"/>
</dbReference>
<feature type="domain" description="FAD-binding FR-type" evidence="16">
    <location>
        <begin position="180"/>
        <end position="452"/>
    </location>
</feature>
<evidence type="ECO:0000256" key="10">
    <source>
        <dbReference type="ARBA" id="ARBA00022827"/>
    </source>
</evidence>
<name>A0A1J1ITU3_9DIPT</name>
<dbReference type="InterPro" id="IPR001433">
    <property type="entry name" value="OxRdtase_FAD/NAD-bd"/>
</dbReference>
<evidence type="ECO:0000256" key="5">
    <source>
        <dbReference type="ARBA" id="ARBA00012989"/>
    </source>
</evidence>
<dbReference type="Proteomes" id="UP000183832">
    <property type="component" value="Unassembled WGS sequence"/>
</dbReference>
<dbReference type="PRINTS" id="PR00371">
    <property type="entry name" value="FPNCR"/>
</dbReference>
<dbReference type="FunFam" id="3.40.50.80:FF:000003">
    <property type="entry name" value="Nitric oxide synthase"/>
    <property type="match status" value="1"/>
</dbReference>
<gene>
    <name evidence="17" type="ORF">CLUMA_CG016434</name>
</gene>
<proteinExistence type="inferred from homology"/>
<dbReference type="EMBL" id="CVRI01000059">
    <property type="protein sequence ID" value="CRL03645.1"/>
    <property type="molecule type" value="Genomic_DNA"/>
</dbReference>
<dbReference type="GO" id="GO:0010181">
    <property type="term" value="F:FMN binding"/>
    <property type="evidence" value="ECO:0007669"/>
    <property type="project" value="InterPro"/>
</dbReference>
<dbReference type="Pfam" id="PF00175">
    <property type="entry name" value="NAD_binding_1"/>
    <property type="match status" value="1"/>
</dbReference>
<keyword evidence="18" id="KW-1185">Reference proteome</keyword>
<dbReference type="STRING" id="568069.A0A1J1ITU3"/>
<dbReference type="InterPro" id="IPR017927">
    <property type="entry name" value="FAD-bd_FR_type"/>
</dbReference>
<dbReference type="GO" id="GO:0046872">
    <property type="term" value="F:metal ion binding"/>
    <property type="evidence" value="ECO:0007669"/>
    <property type="project" value="UniProtKB-KW"/>
</dbReference>
<dbReference type="InterPro" id="IPR029039">
    <property type="entry name" value="Flavoprotein-like_sf"/>
</dbReference>
<comment type="similarity">
    <text evidence="4">Belongs to the NOS family.</text>
</comment>
<dbReference type="PROSITE" id="PS51384">
    <property type="entry name" value="FAD_FR"/>
    <property type="match status" value="1"/>
</dbReference>
<dbReference type="GO" id="GO:0004517">
    <property type="term" value="F:nitric-oxide synthase activity"/>
    <property type="evidence" value="ECO:0007669"/>
    <property type="project" value="UniProtKB-EC"/>
</dbReference>
<dbReference type="PROSITE" id="PS50902">
    <property type="entry name" value="FLAVODOXIN_LIKE"/>
    <property type="match status" value="1"/>
</dbReference>
<evidence type="ECO:0000259" key="15">
    <source>
        <dbReference type="PROSITE" id="PS50902"/>
    </source>
</evidence>
<organism evidence="17 18">
    <name type="scientific">Clunio marinus</name>
    <dbReference type="NCBI Taxonomy" id="568069"/>
    <lineage>
        <taxon>Eukaryota</taxon>
        <taxon>Metazoa</taxon>
        <taxon>Ecdysozoa</taxon>
        <taxon>Arthropoda</taxon>
        <taxon>Hexapoda</taxon>
        <taxon>Insecta</taxon>
        <taxon>Pterygota</taxon>
        <taxon>Neoptera</taxon>
        <taxon>Endopterygota</taxon>
        <taxon>Diptera</taxon>
        <taxon>Nematocera</taxon>
        <taxon>Chironomoidea</taxon>
        <taxon>Chironomidae</taxon>
        <taxon>Clunio</taxon>
    </lineage>
</organism>
<dbReference type="InterPro" id="IPR023173">
    <property type="entry name" value="NADPH_Cyt_P450_Rdtase_alpha"/>
</dbReference>
<dbReference type="InterPro" id="IPR001094">
    <property type="entry name" value="Flavdoxin-like"/>
</dbReference>
<dbReference type="InterPro" id="IPR001709">
    <property type="entry name" value="Flavoprot_Pyr_Nucl_cyt_Rdtase"/>
</dbReference>
<dbReference type="SUPFAM" id="SSF63380">
    <property type="entry name" value="Riboflavin synthase domain-like"/>
    <property type="match status" value="1"/>
</dbReference>
<keyword evidence="9" id="KW-0479">Metal-binding</keyword>
<keyword evidence="13" id="KW-0560">Oxidoreductase</keyword>
<evidence type="ECO:0000313" key="18">
    <source>
        <dbReference type="Proteomes" id="UP000183832"/>
    </source>
</evidence>
<evidence type="ECO:0000256" key="4">
    <source>
        <dbReference type="ARBA" id="ARBA00006267"/>
    </source>
</evidence>
<comment type="cofactor">
    <cofactor evidence="2">
        <name>heme b</name>
        <dbReference type="ChEBI" id="CHEBI:60344"/>
    </cofactor>
</comment>
<dbReference type="SUPFAM" id="SSF52218">
    <property type="entry name" value="Flavoproteins"/>
    <property type="match status" value="1"/>
</dbReference>
<dbReference type="Gene3D" id="3.40.50.360">
    <property type="match status" value="1"/>
</dbReference>
<keyword evidence="8" id="KW-0288">FMN</keyword>
<evidence type="ECO:0000256" key="8">
    <source>
        <dbReference type="ARBA" id="ARBA00022643"/>
    </source>
</evidence>
<dbReference type="SUPFAM" id="SSF52343">
    <property type="entry name" value="Ferredoxin reductase-like, C-terminal NADP-linked domain"/>
    <property type="match status" value="1"/>
</dbReference>